<evidence type="ECO:0000256" key="2">
    <source>
        <dbReference type="ARBA" id="ARBA00022692"/>
    </source>
</evidence>
<name>A0A4R1KBA0_9BACT</name>
<dbReference type="SUPFAM" id="SSF50182">
    <property type="entry name" value="Sm-like ribonucleoproteins"/>
    <property type="match status" value="1"/>
</dbReference>
<dbReference type="InterPro" id="IPR023408">
    <property type="entry name" value="MscS_beta-dom_sf"/>
</dbReference>
<dbReference type="OrthoDB" id="9775207at2"/>
<feature type="domain" description="Mechanosensitive ion channel MscS" evidence="6">
    <location>
        <begin position="173"/>
        <end position="241"/>
    </location>
</feature>
<dbReference type="EMBL" id="SMGG01000003">
    <property type="protein sequence ID" value="TCK61745.1"/>
    <property type="molecule type" value="Genomic_DNA"/>
</dbReference>
<comment type="subcellular location">
    <subcellularLocation>
        <location evidence="1">Membrane</location>
    </subcellularLocation>
</comment>
<feature type="transmembrane region" description="Helical" evidence="5">
    <location>
        <begin position="20"/>
        <end position="37"/>
    </location>
</feature>
<protein>
    <submittedName>
        <fullName evidence="7">Miniconductance mechanosensitive channel</fullName>
    </submittedName>
</protein>
<evidence type="ECO:0000256" key="1">
    <source>
        <dbReference type="ARBA" id="ARBA00004370"/>
    </source>
</evidence>
<evidence type="ECO:0000313" key="7">
    <source>
        <dbReference type="EMBL" id="TCK61745.1"/>
    </source>
</evidence>
<dbReference type="GO" id="GO:0071470">
    <property type="term" value="P:cellular response to osmotic stress"/>
    <property type="evidence" value="ECO:0007669"/>
    <property type="project" value="InterPro"/>
</dbReference>
<dbReference type="RefSeq" id="WP_132871283.1">
    <property type="nucleotide sequence ID" value="NZ_JAJUHT010000003.1"/>
</dbReference>
<keyword evidence="2 5" id="KW-0812">Transmembrane</keyword>
<feature type="transmembrane region" description="Helical" evidence="5">
    <location>
        <begin position="89"/>
        <end position="107"/>
    </location>
</feature>
<keyword evidence="3 5" id="KW-1133">Transmembrane helix</keyword>
<dbReference type="PANTHER" id="PTHR30414:SF0">
    <property type="entry name" value="MINICONDUCTANCE MECHANOSENSITIVE CHANNEL YBDG"/>
    <property type="match status" value="1"/>
</dbReference>
<feature type="transmembrane region" description="Helical" evidence="5">
    <location>
        <begin position="128"/>
        <end position="150"/>
    </location>
</feature>
<evidence type="ECO:0000259" key="6">
    <source>
        <dbReference type="Pfam" id="PF00924"/>
    </source>
</evidence>
<dbReference type="Proteomes" id="UP000294614">
    <property type="component" value="Unassembled WGS sequence"/>
</dbReference>
<dbReference type="Gene3D" id="2.30.30.60">
    <property type="match status" value="1"/>
</dbReference>
<evidence type="ECO:0000313" key="8">
    <source>
        <dbReference type="Proteomes" id="UP000294614"/>
    </source>
</evidence>
<dbReference type="InterPro" id="IPR010920">
    <property type="entry name" value="LSM_dom_sf"/>
</dbReference>
<reference evidence="7 8" key="1">
    <citation type="submission" date="2019-03" db="EMBL/GenBank/DDBJ databases">
        <title>Genomic Encyclopedia of Type Strains, Phase IV (KMG-IV): sequencing the most valuable type-strain genomes for metagenomic binning, comparative biology and taxonomic classification.</title>
        <authorList>
            <person name="Goeker M."/>
        </authorList>
    </citation>
    <scope>NUCLEOTIDE SEQUENCE [LARGE SCALE GENOMIC DNA]</scope>
    <source>
        <strain evidence="7 8">DSM 24984</strain>
    </source>
</reference>
<feature type="transmembrane region" description="Helical" evidence="5">
    <location>
        <begin position="156"/>
        <end position="175"/>
    </location>
</feature>
<sequence length="389" mass="44476">MNNPVVQRIMQFLMESSEYFVVLFIAALSYFIIKKILVRAIHRYFEKTENHYDDILIESNIFSQLAYIAPALVFIYASDIIVIPKYVTQIIAAYIAVNITVFIIRLTSVINSIYSTFEIAARRPIKGYIQMVQVIAGFLGAIISVCMLIGKSPLGILSGLGAMTAILMLIFKDTIMSFIAGMQIMFNDLVHKGDWIEMPAFGVDGTVLDIALYTVKVENFDKTIVTVPTSKLIEGSFKNYRGMRDAGGRRIKRTIIIDQSTIRFLKPEDIDKFRRIGLINKYLDSKLSEDIDPTGCDINKRRLTNIGTFRAYVREYLKNNKNIHKDFTLIVRQMAPTSEGLPIEIYAFVCNTDWGFYEDVQADIFDHLTAVIREFDLRIYQHISDKTQI</sequence>
<dbReference type="Pfam" id="PF00924">
    <property type="entry name" value="MS_channel_2nd"/>
    <property type="match status" value="1"/>
</dbReference>
<keyword evidence="4 5" id="KW-0472">Membrane</keyword>
<keyword evidence="8" id="KW-1185">Reference proteome</keyword>
<feature type="transmembrane region" description="Helical" evidence="5">
    <location>
        <begin position="65"/>
        <end position="83"/>
    </location>
</feature>
<evidence type="ECO:0000256" key="4">
    <source>
        <dbReference type="ARBA" id="ARBA00023136"/>
    </source>
</evidence>
<dbReference type="GO" id="GO:0005886">
    <property type="term" value="C:plasma membrane"/>
    <property type="evidence" value="ECO:0007669"/>
    <property type="project" value="TreeGrafter"/>
</dbReference>
<dbReference type="PANTHER" id="PTHR30414">
    <property type="entry name" value="MINICONDUCTANCE MECHANOSENSITIVE CHANNEL YBDG"/>
    <property type="match status" value="1"/>
</dbReference>
<proteinExistence type="predicted"/>
<accession>A0A4R1KBA0</accession>
<dbReference type="GO" id="GO:0008381">
    <property type="term" value="F:mechanosensitive monoatomic ion channel activity"/>
    <property type="evidence" value="ECO:0007669"/>
    <property type="project" value="InterPro"/>
</dbReference>
<dbReference type="AlphaFoldDB" id="A0A4R1KBA0"/>
<evidence type="ECO:0000256" key="3">
    <source>
        <dbReference type="ARBA" id="ARBA00022989"/>
    </source>
</evidence>
<evidence type="ECO:0000256" key="5">
    <source>
        <dbReference type="SAM" id="Phobius"/>
    </source>
</evidence>
<dbReference type="InterPro" id="IPR006685">
    <property type="entry name" value="MscS_channel_2nd"/>
</dbReference>
<dbReference type="InterPro" id="IPR030192">
    <property type="entry name" value="YbdG"/>
</dbReference>
<organism evidence="7 8">
    <name type="scientific">Seleniivibrio woodruffii</name>
    <dbReference type="NCBI Taxonomy" id="1078050"/>
    <lineage>
        <taxon>Bacteria</taxon>
        <taxon>Pseudomonadati</taxon>
        <taxon>Deferribacterota</taxon>
        <taxon>Deferribacteres</taxon>
        <taxon>Deferribacterales</taxon>
        <taxon>Geovibrionaceae</taxon>
        <taxon>Seleniivibrio</taxon>
    </lineage>
</organism>
<gene>
    <name evidence="7" type="ORF">C8D98_0251</name>
</gene>
<comment type="caution">
    <text evidence="7">The sequence shown here is derived from an EMBL/GenBank/DDBJ whole genome shotgun (WGS) entry which is preliminary data.</text>
</comment>